<dbReference type="SUPFAM" id="SSF56112">
    <property type="entry name" value="Protein kinase-like (PK-like)"/>
    <property type="match status" value="1"/>
</dbReference>
<dbReference type="Proteomes" id="UP001589568">
    <property type="component" value="Unassembled WGS sequence"/>
</dbReference>
<keyword evidence="5" id="KW-0418">Kinase</keyword>
<keyword evidence="2" id="KW-0723">Serine/threonine-protein kinase</keyword>
<comment type="caution">
    <text evidence="8">The sequence shown here is derived from an EMBL/GenBank/DDBJ whole genome shotgun (WGS) entry which is preliminary data.</text>
</comment>
<accession>A0ABV5P0Z8</accession>
<feature type="domain" description="Protein kinase" evidence="7">
    <location>
        <begin position="1"/>
        <end position="81"/>
    </location>
</feature>
<dbReference type="PANTHER" id="PTHR43289:SF6">
    <property type="entry name" value="SERINE_THREONINE-PROTEIN KINASE NEKL-3"/>
    <property type="match status" value="1"/>
</dbReference>
<dbReference type="Gene3D" id="1.10.510.10">
    <property type="entry name" value="Transferase(Phosphotransferase) domain 1"/>
    <property type="match status" value="1"/>
</dbReference>
<evidence type="ECO:0000313" key="9">
    <source>
        <dbReference type="Proteomes" id="UP001589568"/>
    </source>
</evidence>
<sequence length="166" mass="18168">MDLYSFGCVLYEMLTGEPPFGRLNPSALREPHLRKPPTPPSRRVYGISPALEGLTMQLLAKTPGHRPDSAGDVAAQLAAIINADDTDAIQSSDEKVRKLTAEFGETAPATLEARLHRVRLIAASGDIAGAVRECDRIAAQYAQMYGTYDHRTCDVRNMKQRLTFPG</sequence>
<keyword evidence="3" id="KW-0808">Transferase</keyword>
<evidence type="ECO:0000313" key="8">
    <source>
        <dbReference type="EMBL" id="MFB9476172.1"/>
    </source>
</evidence>
<proteinExistence type="predicted"/>
<dbReference type="PANTHER" id="PTHR43289">
    <property type="entry name" value="MITOGEN-ACTIVATED PROTEIN KINASE KINASE KINASE 20-RELATED"/>
    <property type="match status" value="1"/>
</dbReference>
<evidence type="ECO:0000259" key="7">
    <source>
        <dbReference type="PROSITE" id="PS50011"/>
    </source>
</evidence>
<dbReference type="InterPro" id="IPR011009">
    <property type="entry name" value="Kinase-like_dom_sf"/>
</dbReference>
<evidence type="ECO:0000256" key="6">
    <source>
        <dbReference type="ARBA" id="ARBA00022840"/>
    </source>
</evidence>
<keyword evidence="6" id="KW-0067">ATP-binding</keyword>
<evidence type="ECO:0000256" key="5">
    <source>
        <dbReference type="ARBA" id="ARBA00022777"/>
    </source>
</evidence>
<name>A0ABV5P0Z8_9ACTN</name>
<organism evidence="8 9">
    <name type="scientific">Nonomuraea salmonea</name>
    <dbReference type="NCBI Taxonomy" id="46181"/>
    <lineage>
        <taxon>Bacteria</taxon>
        <taxon>Bacillati</taxon>
        <taxon>Actinomycetota</taxon>
        <taxon>Actinomycetes</taxon>
        <taxon>Streptosporangiales</taxon>
        <taxon>Streptosporangiaceae</taxon>
        <taxon>Nonomuraea</taxon>
    </lineage>
</organism>
<protein>
    <recommendedName>
        <fullName evidence="1">non-specific serine/threonine protein kinase</fullName>
        <ecNumber evidence="1">2.7.11.1</ecNumber>
    </recommendedName>
</protein>
<evidence type="ECO:0000256" key="3">
    <source>
        <dbReference type="ARBA" id="ARBA00022679"/>
    </source>
</evidence>
<keyword evidence="9" id="KW-1185">Reference proteome</keyword>
<dbReference type="EC" id="2.7.11.1" evidence="1"/>
<evidence type="ECO:0000256" key="1">
    <source>
        <dbReference type="ARBA" id="ARBA00012513"/>
    </source>
</evidence>
<dbReference type="EMBL" id="JBHMCF010000046">
    <property type="protein sequence ID" value="MFB9476172.1"/>
    <property type="molecule type" value="Genomic_DNA"/>
</dbReference>
<keyword evidence="4" id="KW-0547">Nucleotide-binding</keyword>
<gene>
    <name evidence="8" type="ORF">ACFFR3_42320</name>
</gene>
<reference evidence="8 9" key="1">
    <citation type="submission" date="2024-09" db="EMBL/GenBank/DDBJ databases">
        <authorList>
            <person name="Sun Q."/>
            <person name="Mori K."/>
        </authorList>
    </citation>
    <scope>NUCLEOTIDE SEQUENCE [LARGE SCALE GENOMIC DNA]</scope>
    <source>
        <strain evidence="8 9">JCM 3324</strain>
    </source>
</reference>
<dbReference type="InterPro" id="IPR000719">
    <property type="entry name" value="Prot_kinase_dom"/>
</dbReference>
<evidence type="ECO:0000256" key="4">
    <source>
        <dbReference type="ARBA" id="ARBA00022741"/>
    </source>
</evidence>
<dbReference type="PROSITE" id="PS50011">
    <property type="entry name" value="PROTEIN_KINASE_DOM"/>
    <property type="match status" value="1"/>
</dbReference>
<dbReference type="RefSeq" id="WP_364381729.1">
    <property type="nucleotide sequence ID" value="NZ_JBHMCF010000046.1"/>
</dbReference>
<evidence type="ECO:0000256" key="2">
    <source>
        <dbReference type="ARBA" id="ARBA00022527"/>
    </source>
</evidence>